<keyword evidence="2" id="KW-1185">Reference proteome</keyword>
<dbReference type="AlphaFoldDB" id="A0A9Q1EHY4"/>
<dbReference type="OrthoDB" id="276744at2759"/>
<proteinExistence type="predicted"/>
<name>A0A9Q1EHY4_SYNKA</name>
<gene>
    <name evidence="1" type="ORF">SKAU_G00359400</name>
</gene>
<sequence length="130" mass="14429">MRICFSRNPPQLAPLFLGGQEVPIVTTTKYLGFHLDLSGNTQVEQSVKKASKRLHYLTVLARHGLPCEDLVTIYTTLVRPCLEYGGVLSNKRQAALLEREDGGTGALTLRVVVECSLRSKTRMNIELGKM</sequence>
<dbReference type="Proteomes" id="UP001152622">
    <property type="component" value="Chromosome 17"/>
</dbReference>
<dbReference type="EMBL" id="JAINUF010000017">
    <property type="protein sequence ID" value="KAJ8339154.1"/>
    <property type="molecule type" value="Genomic_DNA"/>
</dbReference>
<evidence type="ECO:0000313" key="1">
    <source>
        <dbReference type="EMBL" id="KAJ8339154.1"/>
    </source>
</evidence>
<protein>
    <submittedName>
        <fullName evidence="1">Uncharacterized protein</fullName>
    </submittedName>
</protein>
<accession>A0A9Q1EHY4</accession>
<evidence type="ECO:0000313" key="2">
    <source>
        <dbReference type="Proteomes" id="UP001152622"/>
    </source>
</evidence>
<comment type="caution">
    <text evidence="1">The sequence shown here is derived from an EMBL/GenBank/DDBJ whole genome shotgun (WGS) entry which is preliminary data.</text>
</comment>
<reference evidence="1" key="1">
    <citation type="journal article" date="2023" name="Science">
        <title>Genome structures resolve the early diversification of teleost fishes.</title>
        <authorList>
            <person name="Parey E."/>
            <person name="Louis A."/>
            <person name="Montfort J."/>
            <person name="Bouchez O."/>
            <person name="Roques C."/>
            <person name="Iampietro C."/>
            <person name="Lluch J."/>
            <person name="Castinel A."/>
            <person name="Donnadieu C."/>
            <person name="Desvignes T."/>
            <person name="Floi Bucao C."/>
            <person name="Jouanno E."/>
            <person name="Wen M."/>
            <person name="Mejri S."/>
            <person name="Dirks R."/>
            <person name="Jansen H."/>
            <person name="Henkel C."/>
            <person name="Chen W.J."/>
            <person name="Zahm M."/>
            <person name="Cabau C."/>
            <person name="Klopp C."/>
            <person name="Thompson A.W."/>
            <person name="Robinson-Rechavi M."/>
            <person name="Braasch I."/>
            <person name="Lecointre G."/>
            <person name="Bobe J."/>
            <person name="Postlethwait J.H."/>
            <person name="Berthelot C."/>
            <person name="Roest Crollius H."/>
            <person name="Guiguen Y."/>
        </authorList>
    </citation>
    <scope>NUCLEOTIDE SEQUENCE</scope>
    <source>
        <strain evidence="1">WJC10195</strain>
    </source>
</reference>
<organism evidence="1 2">
    <name type="scientific">Synaphobranchus kaupii</name>
    <name type="common">Kaup's arrowtooth eel</name>
    <dbReference type="NCBI Taxonomy" id="118154"/>
    <lineage>
        <taxon>Eukaryota</taxon>
        <taxon>Metazoa</taxon>
        <taxon>Chordata</taxon>
        <taxon>Craniata</taxon>
        <taxon>Vertebrata</taxon>
        <taxon>Euteleostomi</taxon>
        <taxon>Actinopterygii</taxon>
        <taxon>Neopterygii</taxon>
        <taxon>Teleostei</taxon>
        <taxon>Anguilliformes</taxon>
        <taxon>Synaphobranchidae</taxon>
        <taxon>Synaphobranchus</taxon>
    </lineage>
</organism>